<sequence length="477" mass="53553">MTTYFKRDRALSFRFSVHYNPRNDDLNTARDGYEFESVAGIMKAVPLPRVVYVNKHCTASLGKEGGEENIEVGTLLLIQGVEKVKSRFGKVNMLKCVKITDDTRELYLAESCKGQFTTQESLIRFPLTALLKYFEAPITTTIYHGKGNSLHSRCKNKIIVIESKSITMSTSIIVSLGSTSATIQQQHKPLGKLLEIHTNISLGFYISSCNGKETEDLKQKAVSLSQSLSPEQVTVLYTLGLEDSLQRDLLSPVNNKEWLHEIQTLSETIYDSAPVVMPKATKKAAVSSLPKPQLFLASHDPKMNCFLSEVTEKKVESYTHSHSDAFSSQSSHQKLTIAVQDNSAYGMVVPKGFHIKSSEKPKLSVVTSSTSINPSTIVTSTKSPESFPEKPRSKTFLDFNRSTLASYDIKKVVDLLVKMRLEQYAETFQREQIDGKILLELDESVLKEELGMTKRIHRLKLLNIINGDQYFFPFETN</sequence>
<dbReference type="InterPro" id="IPR013761">
    <property type="entry name" value="SAM/pointed_sf"/>
</dbReference>
<dbReference type="EnsemblMetazoa" id="Aqu2.1.12974_001">
    <property type="protein sequence ID" value="Aqu2.1.12974_001"/>
    <property type="gene ID" value="Aqu2.1.12974"/>
</dbReference>
<name>A0A1X7TED6_AMPQE</name>
<evidence type="ECO:0000259" key="1">
    <source>
        <dbReference type="PROSITE" id="PS50105"/>
    </source>
</evidence>
<organism evidence="2">
    <name type="scientific">Amphimedon queenslandica</name>
    <name type="common">Sponge</name>
    <dbReference type="NCBI Taxonomy" id="400682"/>
    <lineage>
        <taxon>Eukaryota</taxon>
        <taxon>Metazoa</taxon>
        <taxon>Porifera</taxon>
        <taxon>Demospongiae</taxon>
        <taxon>Heteroscleromorpha</taxon>
        <taxon>Haplosclerida</taxon>
        <taxon>Niphatidae</taxon>
        <taxon>Amphimedon</taxon>
    </lineage>
</organism>
<dbReference type="OrthoDB" id="6077228at2759"/>
<dbReference type="InterPro" id="IPR001660">
    <property type="entry name" value="SAM"/>
</dbReference>
<proteinExistence type="predicted"/>
<protein>
    <recommendedName>
        <fullName evidence="1">SAM domain-containing protein</fullName>
    </recommendedName>
</protein>
<dbReference type="AlphaFoldDB" id="A0A1X7TED6"/>
<accession>A0A1X7TED6</accession>
<dbReference type="SUPFAM" id="SSF47769">
    <property type="entry name" value="SAM/Pointed domain"/>
    <property type="match status" value="1"/>
</dbReference>
<dbReference type="CDD" id="cd09487">
    <property type="entry name" value="SAM_superfamily"/>
    <property type="match status" value="1"/>
</dbReference>
<dbReference type="PROSITE" id="PS50105">
    <property type="entry name" value="SAM_DOMAIN"/>
    <property type="match status" value="1"/>
</dbReference>
<evidence type="ECO:0000313" key="2">
    <source>
        <dbReference type="EnsemblMetazoa" id="Aqu2.1.12974_001"/>
    </source>
</evidence>
<dbReference type="InParanoid" id="A0A1X7TED6"/>
<dbReference type="SMART" id="SM00454">
    <property type="entry name" value="SAM"/>
    <property type="match status" value="1"/>
</dbReference>
<dbReference type="Pfam" id="PF07647">
    <property type="entry name" value="SAM_2"/>
    <property type="match status" value="1"/>
</dbReference>
<dbReference type="Gene3D" id="1.10.150.50">
    <property type="entry name" value="Transcription Factor, Ets-1"/>
    <property type="match status" value="1"/>
</dbReference>
<reference evidence="2" key="1">
    <citation type="submission" date="2017-05" db="UniProtKB">
        <authorList>
            <consortium name="EnsemblMetazoa"/>
        </authorList>
    </citation>
    <scope>IDENTIFICATION</scope>
</reference>
<feature type="domain" description="SAM" evidence="1">
    <location>
        <begin position="407"/>
        <end position="466"/>
    </location>
</feature>